<dbReference type="PANTHER" id="PTHR39199:SF1">
    <property type="entry name" value="BLR5128 PROTEIN"/>
    <property type="match status" value="1"/>
</dbReference>
<accession>A0ABW4LGC8</accession>
<evidence type="ECO:0000259" key="1">
    <source>
        <dbReference type="Pfam" id="PF10000"/>
    </source>
</evidence>
<protein>
    <submittedName>
        <fullName evidence="3">ACT domain-containing protein</fullName>
    </submittedName>
</protein>
<feature type="domain" description="CASTOR ACT" evidence="2">
    <location>
        <begin position="70"/>
        <end position="126"/>
    </location>
</feature>
<keyword evidence="4" id="KW-1185">Reference proteome</keyword>
<dbReference type="Proteomes" id="UP001597347">
    <property type="component" value="Unassembled WGS sequence"/>
</dbReference>
<evidence type="ECO:0000313" key="4">
    <source>
        <dbReference type="Proteomes" id="UP001597347"/>
    </source>
</evidence>
<comment type="caution">
    <text evidence="3">The sequence shown here is derived from an EMBL/GenBank/DDBJ whole genome shotgun (WGS) entry which is preliminary data.</text>
</comment>
<name>A0ABW4LGC8_9MICO</name>
<evidence type="ECO:0000313" key="3">
    <source>
        <dbReference type="EMBL" id="MFD1722312.1"/>
    </source>
</evidence>
<dbReference type="RefSeq" id="WP_377935303.1">
    <property type="nucleotide sequence ID" value="NZ_JBHUEA010000019.1"/>
</dbReference>
<organism evidence="3 4">
    <name type="scientific">Amnibacterium endophyticum</name>
    <dbReference type="NCBI Taxonomy" id="2109337"/>
    <lineage>
        <taxon>Bacteria</taxon>
        <taxon>Bacillati</taxon>
        <taxon>Actinomycetota</taxon>
        <taxon>Actinomycetes</taxon>
        <taxon>Micrococcales</taxon>
        <taxon>Microbacteriaceae</taxon>
        <taxon>Amnibacterium</taxon>
    </lineage>
</organism>
<dbReference type="InterPro" id="IPR027795">
    <property type="entry name" value="CASTOR_ACT_dom"/>
</dbReference>
<dbReference type="InterPro" id="IPR045865">
    <property type="entry name" value="ACT-like_dom_sf"/>
</dbReference>
<feature type="domain" description="DUF2241" evidence="1">
    <location>
        <begin position="3"/>
        <end position="69"/>
    </location>
</feature>
<dbReference type="EMBL" id="JBHUEA010000019">
    <property type="protein sequence ID" value="MFD1722312.1"/>
    <property type="molecule type" value="Genomic_DNA"/>
</dbReference>
<gene>
    <name evidence="3" type="ORF">ACFSBI_12205</name>
</gene>
<dbReference type="SUPFAM" id="SSF55021">
    <property type="entry name" value="ACT-like"/>
    <property type="match status" value="2"/>
</dbReference>
<dbReference type="Gene3D" id="3.30.2130.10">
    <property type="entry name" value="VC0802-like"/>
    <property type="match status" value="1"/>
</dbReference>
<sequence length="137" mass="14723">MPSGATDLERMLLELEVIAREEPYVYAVVRPGHPAIASAAATVEEPEGTTVVLRQVDADRLEVAYDFVAAWLTLTVHSSLAAVGLTAAVSVALAEEGISCNVLAGAFHDHLLVPVQDRTRALDALASLRERYRTADR</sequence>
<evidence type="ECO:0000259" key="2">
    <source>
        <dbReference type="Pfam" id="PF13840"/>
    </source>
</evidence>
<dbReference type="InterPro" id="IPR018717">
    <property type="entry name" value="DUF2241"/>
</dbReference>
<dbReference type="Pfam" id="PF10000">
    <property type="entry name" value="ACT_3"/>
    <property type="match status" value="1"/>
</dbReference>
<reference evidence="4" key="1">
    <citation type="journal article" date="2019" name="Int. J. Syst. Evol. Microbiol.">
        <title>The Global Catalogue of Microorganisms (GCM) 10K type strain sequencing project: providing services to taxonomists for standard genome sequencing and annotation.</title>
        <authorList>
            <consortium name="The Broad Institute Genomics Platform"/>
            <consortium name="The Broad Institute Genome Sequencing Center for Infectious Disease"/>
            <person name="Wu L."/>
            <person name="Ma J."/>
        </authorList>
    </citation>
    <scope>NUCLEOTIDE SEQUENCE [LARGE SCALE GENOMIC DNA]</scope>
    <source>
        <strain evidence="4">CGMCC 1.12471</strain>
    </source>
</reference>
<proteinExistence type="predicted"/>
<dbReference type="PANTHER" id="PTHR39199">
    <property type="entry name" value="BLR5128 PROTEIN"/>
    <property type="match status" value="1"/>
</dbReference>
<dbReference type="Pfam" id="PF13840">
    <property type="entry name" value="ACT_7"/>
    <property type="match status" value="1"/>
</dbReference>